<dbReference type="InParanoid" id="A0A7R8YTR9"/>
<proteinExistence type="predicted"/>
<dbReference type="Proteomes" id="UP000594454">
    <property type="component" value="Chromosome 3"/>
</dbReference>
<reference evidence="2 3" key="1">
    <citation type="submission" date="2020-11" db="EMBL/GenBank/DDBJ databases">
        <authorList>
            <person name="Wallbank WR R."/>
            <person name="Pardo Diaz C."/>
            <person name="Kozak K."/>
            <person name="Martin S."/>
            <person name="Jiggins C."/>
            <person name="Moest M."/>
            <person name="Warren A I."/>
            <person name="Generalovic N T."/>
            <person name="Byers J.R.P. K."/>
            <person name="Montejo-Kovacevich G."/>
            <person name="Yen C E."/>
        </authorList>
    </citation>
    <scope>NUCLEOTIDE SEQUENCE [LARGE SCALE GENOMIC DNA]</scope>
</reference>
<feature type="compositionally biased region" description="Polar residues" evidence="1">
    <location>
        <begin position="139"/>
        <end position="159"/>
    </location>
</feature>
<evidence type="ECO:0000313" key="2">
    <source>
        <dbReference type="EMBL" id="CAD7085327.1"/>
    </source>
</evidence>
<feature type="compositionally biased region" description="Basic and acidic residues" evidence="1">
    <location>
        <begin position="77"/>
        <end position="123"/>
    </location>
</feature>
<keyword evidence="3" id="KW-1185">Reference proteome</keyword>
<dbReference type="EMBL" id="LR899011">
    <property type="protein sequence ID" value="CAD7085327.1"/>
    <property type="molecule type" value="Genomic_DNA"/>
</dbReference>
<feature type="region of interest" description="Disordered" evidence="1">
    <location>
        <begin position="76"/>
        <end position="159"/>
    </location>
</feature>
<name>A0A7R8YTR9_HERIL</name>
<accession>A0A7R8YTR9</accession>
<dbReference type="AlphaFoldDB" id="A0A7R8YTR9"/>
<sequence length="159" mass="18970">MLSAKEIFEHLQFNLDKLNLKYKLDNNHPFEFTPTNNESSILEKFLNKIHTNDAMYLRTIPVTSLEQAYSELLLAGYKEREHSDKRRDKNKDYKYRDRCSREDDQDRTNKRNCEDSGRNDNYRHVSSRNRQQPPEPMEVNNTQSVQDFRSTASETSIFQ</sequence>
<evidence type="ECO:0000313" key="3">
    <source>
        <dbReference type="Proteomes" id="UP000594454"/>
    </source>
</evidence>
<gene>
    <name evidence="2" type="ORF">HERILL_LOCUS8177</name>
</gene>
<organism evidence="2 3">
    <name type="scientific">Hermetia illucens</name>
    <name type="common">Black soldier fly</name>
    <dbReference type="NCBI Taxonomy" id="343691"/>
    <lineage>
        <taxon>Eukaryota</taxon>
        <taxon>Metazoa</taxon>
        <taxon>Ecdysozoa</taxon>
        <taxon>Arthropoda</taxon>
        <taxon>Hexapoda</taxon>
        <taxon>Insecta</taxon>
        <taxon>Pterygota</taxon>
        <taxon>Neoptera</taxon>
        <taxon>Endopterygota</taxon>
        <taxon>Diptera</taxon>
        <taxon>Brachycera</taxon>
        <taxon>Stratiomyomorpha</taxon>
        <taxon>Stratiomyidae</taxon>
        <taxon>Hermetiinae</taxon>
        <taxon>Hermetia</taxon>
    </lineage>
</organism>
<protein>
    <submittedName>
        <fullName evidence="2">Uncharacterized protein</fullName>
    </submittedName>
</protein>
<evidence type="ECO:0000256" key="1">
    <source>
        <dbReference type="SAM" id="MobiDB-lite"/>
    </source>
</evidence>